<name>A0A0D0U701_CRYGA</name>
<protein>
    <submittedName>
        <fullName evidence="1">Uncharacterized protein</fullName>
    </submittedName>
</protein>
<accession>A0A0D0U701</accession>
<reference evidence="1" key="1">
    <citation type="submission" date="2015-01" db="EMBL/GenBank/DDBJ databases">
        <title>The Genome Sequence of Cryptococcus gattii CA1280.</title>
        <authorList>
            <consortium name="The Broad Institute Genomics Platform"/>
            <person name="Cuomo C."/>
            <person name="Litvintseva A."/>
            <person name="Chen Y."/>
            <person name="Heitman J."/>
            <person name="Sun S."/>
            <person name="Springer D."/>
            <person name="Dromer F."/>
            <person name="Young S."/>
            <person name="Zeng Q."/>
            <person name="Gargeya S."/>
            <person name="Abouelleil A."/>
            <person name="Alvarado L."/>
            <person name="Chapman S.B."/>
            <person name="Gainer-Dewar J."/>
            <person name="Goldberg J."/>
            <person name="Griggs A."/>
            <person name="Gujja S."/>
            <person name="Hansen M."/>
            <person name="Howarth C."/>
            <person name="Imamovic A."/>
            <person name="Larimer J."/>
            <person name="Murphy C."/>
            <person name="Naylor J."/>
            <person name="Pearson M."/>
            <person name="Priest M."/>
            <person name="Roberts A."/>
            <person name="Saif S."/>
            <person name="Shea T."/>
            <person name="Sykes S."/>
            <person name="Wortman J."/>
            <person name="Nusbaum C."/>
            <person name="Birren B."/>
        </authorList>
    </citation>
    <scope>NUCLEOTIDE SEQUENCE [LARGE SCALE GENOMIC DNA]</scope>
    <source>
        <strain evidence="1">CA1280</strain>
    </source>
</reference>
<dbReference type="EMBL" id="KN848039">
    <property type="protein sequence ID" value="KIR43993.1"/>
    <property type="molecule type" value="Genomic_DNA"/>
</dbReference>
<evidence type="ECO:0000313" key="1">
    <source>
        <dbReference type="EMBL" id="KIR43993.1"/>
    </source>
</evidence>
<gene>
    <name evidence="1" type="ORF">I312_06805</name>
</gene>
<proteinExistence type="predicted"/>
<sequence length="90" mass="10264">MQISNTVWFWDGRQASLIAIPIHRLHLTLTLLNITLPSVYRQPSLSTNPHLPFFLSYARSLLSSSAKSYIISKSSTNLRSIQTWRSCSRS</sequence>
<organism evidence="1">
    <name type="scientific">Cryptococcus bacillisporus CA1280</name>
    <dbReference type="NCBI Taxonomy" id="1296109"/>
    <lineage>
        <taxon>Eukaryota</taxon>
        <taxon>Fungi</taxon>
        <taxon>Dikarya</taxon>
        <taxon>Basidiomycota</taxon>
        <taxon>Agaricomycotina</taxon>
        <taxon>Tremellomycetes</taxon>
        <taxon>Tremellales</taxon>
        <taxon>Cryptococcaceae</taxon>
        <taxon>Cryptococcus</taxon>
        <taxon>Cryptococcus gattii species complex</taxon>
    </lineage>
</organism>
<dbReference type="HOGENOM" id="CLU_2440785_0_0_1"/>
<dbReference type="AlphaFoldDB" id="A0A0D0U701"/>